<sequence length="92" mass="10348">MNAHHKEKINRLYLQEYLPPADIEKEIGVTNDIISDISIGAETDTKQETDKKLLREYTSPTINVTLTEMENGIAANSDFAPPVKTNTFVNKI</sequence>
<protein>
    <submittedName>
        <fullName evidence="1">Uncharacterized protein</fullName>
    </submittedName>
</protein>
<reference evidence="1 2" key="1">
    <citation type="submission" date="2016-07" db="EMBL/GenBank/DDBJ databases">
        <title>Revisiting the taxonomy of the Elizabethkingia Genus using Whole-Genome Sequencing, Optical Mapping, and MALDI-TOF, along with proposal of three novel Elizabethkingia species: Elizabethkingia bruuniana sp. nov., Elizabethkingia ursingii sp. nov., and Elizabethkingia occulta sp. nov.</title>
        <authorList>
            <person name="Nicholson A.C."/>
        </authorList>
    </citation>
    <scope>NUCLEOTIDE SEQUENCE [LARGE SCALE GENOMIC DNA]</scope>
    <source>
        <strain evidence="1 2">F3201</strain>
    </source>
</reference>
<dbReference type="KEGG" id="een:BBD30_10410"/>
<dbReference type="EMBL" id="CP016374">
    <property type="protein sequence ID" value="AQX00658.1"/>
    <property type="molecule type" value="Genomic_DNA"/>
</dbReference>
<dbReference type="RefSeq" id="WP_052014239.1">
    <property type="nucleotide sequence ID" value="NZ_CBYF010000018.1"/>
</dbReference>
<name>A0AAP5VSD6_9FLAO</name>
<gene>
    <name evidence="1" type="ORF">BBD32_03860</name>
</gene>
<accession>A0AAP5VSD6</accession>
<organism evidence="1 2">
    <name type="scientific">Elizabethkingia anophelis</name>
    <dbReference type="NCBI Taxonomy" id="1117645"/>
    <lineage>
        <taxon>Bacteria</taxon>
        <taxon>Pseudomonadati</taxon>
        <taxon>Bacteroidota</taxon>
        <taxon>Flavobacteriia</taxon>
        <taxon>Flavobacteriales</taxon>
        <taxon>Weeksellaceae</taxon>
        <taxon>Elizabethkingia</taxon>
    </lineage>
</organism>
<proteinExistence type="predicted"/>
<dbReference type="Proteomes" id="UP000190848">
    <property type="component" value="Chromosome"/>
</dbReference>
<dbReference type="AlphaFoldDB" id="A0AAP5VSD6"/>
<evidence type="ECO:0000313" key="2">
    <source>
        <dbReference type="Proteomes" id="UP000190848"/>
    </source>
</evidence>
<evidence type="ECO:0000313" key="1">
    <source>
        <dbReference type="EMBL" id="AQX00658.1"/>
    </source>
</evidence>